<dbReference type="AlphaFoldDB" id="A0A843UJZ2"/>
<evidence type="ECO:0000313" key="2">
    <source>
        <dbReference type="Proteomes" id="UP000652761"/>
    </source>
</evidence>
<organism evidence="1 2">
    <name type="scientific">Colocasia esculenta</name>
    <name type="common">Wild taro</name>
    <name type="synonym">Arum esculentum</name>
    <dbReference type="NCBI Taxonomy" id="4460"/>
    <lineage>
        <taxon>Eukaryota</taxon>
        <taxon>Viridiplantae</taxon>
        <taxon>Streptophyta</taxon>
        <taxon>Embryophyta</taxon>
        <taxon>Tracheophyta</taxon>
        <taxon>Spermatophyta</taxon>
        <taxon>Magnoliopsida</taxon>
        <taxon>Liliopsida</taxon>
        <taxon>Araceae</taxon>
        <taxon>Aroideae</taxon>
        <taxon>Colocasieae</taxon>
        <taxon>Colocasia</taxon>
    </lineage>
</organism>
<keyword evidence="2" id="KW-1185">Reference proteome</keyword>
<accession>A0A843UJZ2</accession>
<dbReference type="Proteomes" id="UP000652761">
    <property type="component" value="Unassembled WGS sequence"/>
</dbReference>
<name>A0A843UJZ2_COLES</name>
<gene>
    <name evidence="1" type="ORF">Taro_018974</name>
</gene>
<reference evidence="1" key="1">
    <citation type="submission" date="2017-07" db="EMBL/GenBank/DDBJ databases">
        <title>Taro Niue Genome Assembly and Annotation.</title>
        <authorList>
            <person name="Atibalentja N."/>
            <person name="Keating K."/>
            <person name="Fields C.J."/>
        </authorList>
    </citation>
    <scope>NUCLEOTIDE SEQUENCE</scope>
    <source>
        <strain evidence="1">Niue_2</strain>
        <tissue evidence="1">Leaf</tissue>
    </source>
</reference>
<sequence>MLCKIDNVISFVTCWGILPCSGLLSSDVGWYNHTGWKWVVAEMQWLEGLDVQACPFRMRN</sequence>
<dbReference type="EMBL" id="NMUH01000900">
    <property type="protein sequence ID" value="MQL86442.1"/>
    <property type="molecule type" value="Genomic_DNA"/>
</dbReference>
<comment type="caution">
    <text evidence="1">The sequence shown here is derived from an EMBL/GenBank/DDBJ whole genome shotgun (WGS) entry which is preliminary data.</text>
</comment>
<protein>
    <submittedName>
        <fullName evidence="1">Uncharacterized protein</fullName>
    </submittedName>
</protein>
<proteinExistence type="predicted"/>
<evidence type="ECO:0000313" key="1">
    <source>
        <dbReference type="EMBL" id="MQL86442.1"/>
    </source>
</evidence>